<evidence type="ECO:0000256" key="2">
    <source>
        <dbReference type="ARBA" id="ARBA00022692"/>
    </source>
</evidence>
<evidence type="ECO:0000256" key="5">
    <source>
        <dbReference type="SAM" id="MobiDB-lite"/>
    </source>
</evidence>
<dbReference type="InterPro" id="IPR010445">
    <property type="entry name" value="LapA_dom"/>
</dbReference>
<dbReference type="Proteomes" id="UP000594873">
    <property type="component" value="Chromosome"/>
</dbReference>
<feature type="domain" description="Lipopolysaccharide assembly protein A" evidence="7">
    <location>
        <begin position="23"/>
        <end position="79"/>
    </location>
</feature>
<proteinExistence type="predicted"/>
<evidence type="ECO:0000313" key="8">
    <source>
        <dbReference type="EMBL" id="QPQ55975.1"/>
    </source>
</evidence>
<dbReference type="KEGG" id="sflv:IC614_05185"/>
<evidence type="ECO:0000259" key="7">
    <source>
        <dbReference type="Pfam" id="PF06305"/>
    </source>
</evidence>
<evidence type="ECO:0000256" key="1">
    <source>
        <dbReference type="ARBA" id="ARBA00022475"/>
    </source>
</evidence>
<dbReference type="AlphaFoldDB" id="A0A7T2LMW1"/>
<protein>
    <submittedName>
        <fullName evidence="8">LapA family protein</fullName>
    </submittedName>
</protein>
<dbReference type="RefSeq" id="WP_200972835.1">
    <property type="nucleotide sequence ID" value="NZ_CP065592.1"/>
</dbReference>
<evidence type="ECO:0000256" key="4">
    <source>
        <dbReference type="ARBA" id="ARBA00023136"/>
    </source>
</evidence>
<organism evidence="8 9">
    <name type="scientific">Allosphingosinicella flava</name>
    <dbReference type="NCBI Taxonomy" id="2771430"/>
    <lineage>
        <taxon>Bacteria</taxon>
        <taxon>Pseudomonadati</taxon>
        <taxon>Pseudomonadota</taxon>
        <taxon>Alphaproteobacteria</taxon>
        <taxon>Sphingomonadales</taxon>
        <taxon>Sphingomonadaceae</taxon>
        <taxon>Allosphingosinicella</taxon>
    </lineage>
</organism>
<dbReference type="GO" id="GO:0005886">
    <property type="term" value="C:plasma membrane"/>
    <property type="evidence" value="ECO:0007669"/>
    <property type="project" value="InterPro"/>
</dbReference>
<evidence type="ECO:0000313" key="9">
    <source>
        <dbReference type="Proteomes" id="UP000594873"/>
    </source>
</evidence>
<sequence>MHFLKTLFWVVLAVAVVLFSSANWNPVTLNLWGGLQADVKLPVLILAAFLLGFVPTFAYFRTRLWTLHRRLGNYERQAKLDTQASALSAPAAPAPVSGDEEGPVI</sequence>
<feature type="transmembrane region" description="Helical" evidence="6">
    <location>
        <begin position="41"/>
        <end position="60"/>
    </location>
</feature>
<evidence type="ECO:0000256" key="3">
    <source>
        <dbReference type="ARBA" id="ARBA00022989"/>
    </source>
</evidence>
<reference evidence="8 9" key="1">
    <citation type="submission" date="2020-11" db="EMBL/GenBank/DDBJ databases">
        <title>Genome seq and assembly of Sphingosinicella sp.</title>
        <authorList>
            <person name="Chhetri G."/>
        </authorList>
    </citation>
    <scope>NUCLEOTIDE SEQUENCE [LARGE SCALE GENOMIC DNA]</scope>
    <source>
        <strain evidence="8 9">UDD2</strain>
    </source>
</reference>
<dbReference type="EMBL" id="CP065592">
    <property type="protein sequence ID" value="QPQ55975.1"/>
    <property type="molecule type" value="Genomic_DNA"/>
</dbReference>
<name>A0A7T2LMW1_9SPHN</name>
<keyword evidence="3 6" id="KW-1133">Transmembrane helix</keyword>
<keyword evidence="1" id="KW-1003">Cell membrane</keyword>
<accession>A0A7T2LMW1</accession>
<keyword evidence="4 6" id="KW-0472">Membrane</keyword>
<feature type="region of interest" description="Disordered" evidence="5">
    <location>
        <begin position="85"/>
        <end position="105"/>
    </location>
</feature>
<dbReference type="Pfam" id="PF06305">
    <property type="entry name" value="LapA_dom"/>
    <property type="match status" value="1"/>
</dbReference>
<gene>
    <name evidence="8" type="ORF">IC614_05185</name>
</gene>
<keyword evidence="9" id="KW-1185">Reference proteome</keyword>
<feature type="compositionally biased region" description="Low complexity" evidence="5">
    <location>
        <begin position="85"/>
        <end position="97"/>
    </location>
</feature>
<keyword evidence="2 6" id="KW-0812">Transmembrane</keyword>
<evidence type="ECO:0000256" key="6">
    <source>
        <dbReference type="SAM" id="Phobius"/>
    </source>
</evidence>